<dbReference type="SUPFAM" id="SSF52922">
    <property type="entry name" value="TK C-terminal domain-like"/>
    <property type="match status" value="1"/>
</dbReference>
<keyword evidence="11" id="KW-0786">Thiamine pyrophosphate</keyword>
<evidence type="ECO:0000256" key="12">
    <source>
        <dbReference type="ARBA" id="ARBA00023229"/>
    </source>
</evidence>
<evidence type="ECO:0000256" key="7">
    <source>
        <dbReference type="ARBA" id="ARBA00022679"/>
    </source>
</evidence>
<evidence type="ECO:0000256" key="9">
    <source>
        <dbReference type="ARBA" id="ARBA00022842"/>
    </source>
</evidence>
<organism evidence="14 15">
    <name type="scientific">Candidatus Alloenteromonas pullistercoris</name>
    <dbReference type="NCBI Taxonomy" id="2840785"/>
    <lineage>
        <taxon>Bacteria</taxon>
        <taxon>Bacillati</taxon>
        <taxon>Bacillota</taxon>
        <taxon>Bacillota incertae sedis</taxon>
        <taxon>Candidatus Alloenteromonas</taxon>
    </lineage>
</organism>
<evidence type="ECO:0000256" key="8">
    <source>
        <dbReference type="ARBA" id="ARBA00022723"/>
    </source>
</evidence>
<evidence type="ECO:0000256" key="11">
    <source>
        <dbReference type="ARBA" id="ARBA00023052"/>
    </source>
</evidence>
<dbReference type="AlphaFoldDB" id="A0A9D9GVP3"/>
<dbReference type="InterPro" id="IPR049557">
    <property type="entry name" value="Transketolase_CS"/>
</dbReference>
<dbReference type="EMBL" id="JADINA010000021">
    <property type="protein sequence ID" value="MBO8426319.1"/>
    <property type="molecule type" value="Genomic_DNA"/>
</dbReference>
<gene>
    <name evidence="14" type="ORF">IAC61_03245</name>
</gene>
<dbReference type="CDD" id="cd02007">
    <property type="entry name" value="TPP_DXS"/>
    <property type="match status" value="1"/>
</dbReference>
<sequence length="634" mass="70164">MKKKDAIEIKADDIDVRHIEDPNIVKRLSYPELSRLAEKIRGEIIDQVSRYGGHLSSNLGDVELTLALYRVFDFAKDKLIFDVGHQCYTHKILTGRVLDHLNQPGYCSGFQKRAESPYDVYEAGHSSTSLSAAEAFAYARDMKGEKYDVVALIGDASMANGLSFEALNDLAIRNSKVIIVLNDNEMSISKPVGGIGRFFRKISTGKAYNDFKRRYRKILSHNRLGAKVYNLSFAIKNIIKRKLVPLTMFDNLGYSYMGPFDGHDVKLLEKNLKRAKNTDKSVVFHVRTIKGKGYRYAENDQTGYWHGATPFDVATGKPKKEHPGLITYSHLFADLTEKALSERKNAVLIVPAMMKGSGQEESFIKHPDRCFDVGIAEEHALTFAGALGINGFHPIVNIYSTFLQRAYDELSHDCARLDSNMTLLIDRAGLVGSNGETHQGIFDPAFLRAMPGVCLSMPSNPQIAARLMDMSFEKGGIFAIRYSRKGLIKDELPTPDGRLAYLGMRTLNQPSSLRLAIVAVGPRSEEIAKSVKEYRIDAAVFDPVFLNPLPNGIVEALSRFDAVLIHDPYGVEAGFALPLVGALALSGYKGKIAVQAVPNEFIQADSIDAQEEKCGVSLSDCLRKAAELLGKQSL</sequence>
<comment type="caution">
    <text evidence="14">The sequence shown here is derived from an EMBL/GenBank/DDBJ whole genome shotgun (WGS) entry which is preliminary data.</text>
</comment>
<dbReference type="Pfam" id="PF13292">
    <property type="entry name" value="DXP_synthase_N"/>
    <property type="match status" value="1"/>
</dbReference>
<dbReference type="NCBIfam" id="NF003933">
    <property type="entry name" value="PRK05444.2-2"/>
    <property type="match status" value="1"/>
</dbReference>
<dbReference type="GO" id="GO:0016114">
    <property type="term" value="P:terpenoid biosynthetic process"/>
    <property type="evidence" value="ECO:0007669"/>
    <property type="project" value="InterPro"/>
</dbReference>
<dbReference type="GO" id="GO:0008661">
    <property type="term" value="F:1-deoxy-D-xylulose-5-phosphate synthase activity"/>
    <property type="evidence" value="ECO:0007669"/>
    <property type="project" value="UniProtKB-EC"/>
</dbReference>
<dbReference type="CDD" id="cd07033">
    <property type="entry name" value="TPP_PYR_DXS_TK_like"/>
    <property type="match status" value="1"/>
</dbReference>
<dbReference type="PROSITE" id="PS00801">
    <property type="entry name" value="TRANSKETOLASE_1"/>
    <property type="match status" value="1"/>
</dbReference>
<dbReference type="EC" id="2.2.1.7" evidence="6"/>
<evidence type="ECO:0000256" key="6">
    <source>
        <dbReference type="ARBA" id="ARBA00013150"/>
    </source>
</evidence>
<dbReference type="PROSITE" id="PS00802">
    <property type="entry name" value="TRANSKETOLASE_2"/>
    <property type="match status" value="1"/>
</dbReference>
<evidence type="ECO:0000256" key="2">
    <source>
        <dbReference type="ARBA" id="ARBA00001964"/>
    </source>
</evidence>
<evidence type="ECO:0000313" key="14">
    <source>
        <dbReference type="EMBL" id="MBO8426319.1"/>
    </source>
</evidence>
<dbReference type="GO" id="GO:0009228">
    <property type="term" value="P:thiamine biosynthetic process"/>
    <property type="evidence" value="ECO:0007669"/>
    <property type="project" value="UniProtKB-KW"/>
</dbReference>
<keyword evidence="12" id="KW-0414">Isoprene biosynthesis</keyword>
<proteinExistence type="inferred from homology"/>
<dbReference type="InterPro" id="IPR005475">
    <property type="entry name" value="Transketolase-like_Pyr-bd"/>
</dbReference>
<evidence type="ECO:0000256" key="1">
    <source>
        <dbReference type="ARBA" id="ARBA00001946"/>
    </source>
</evidence>
<dbReference type="SUPFAM" id="SSF52518">
    <property type="entry name" value="Thiamin diphosphate-binding fold (THDP-binding)"/>
    <property type="match status" value="2"/>
</dbReference>
<dbReference type="Proteomes" id="UP000823634">
    <property type="component" value="Unassembled WGS sequence"/>
</dbReference>
<dbReference type="InterPro" id="IPR009014">
    <property type="entry name" value="Transketo_C/PFOR_II"/>
</dbReference>
<dbReference type="GO" id="GO:0019288">
    <property type="term" value="P:isopentenyl diphosphate biosynthetic process, methylerythritol 4-phosphate pathway"/>
    <property type="evidence" value="ECO:0007669"/>
    <property type="project" value="TreeGrafter"/>
</dbReference>
<dbReference type="SMART" id="SM00861">
    <property type="entry name" value="Transket_pyr"/>
    <property type="match status" value="1"/>
</dbReference>
<name>A0A9D9GVP3_9FIRM</name>
<accession>A0A9D9GVP3</accession>
<comment type="cofactor">
    <cofactor evidence="1">
        <name>Mg(2+)</name>
        <dbReference type="ChEBI" id="CHEBI:18420"/>
    </cofactor>
</comment>
<dbReference type="Pfam" id="PF02779">
    <property type="entry name" value="Transket_pyr"/>
    <property type="match status" value="1"/>
</dbReference>
<reference evidence="14" key="1">
    <citation type="submission" date="2020-10" db="EMBL/GenBank/DDBJ databases">
        <authorList>
            <person name="Gilroy R."/>
        </authorList>
    </citation>
    <scope>NUCLEOTIDE SEQUENCE</scope>
    <source>
        <strain evidence="14">17113</strain>
    </source>
</reference>
<evidence type="ECO:0000256" key="3">
    <source>
        <dbReference type="ARBA" id="ARBA00004980"/>
    </source>
</evidence>
<evidence type="ECO:0000256" key="4">
    <source>
        <dbReference type="ARBA" id="ARBA00011081"/>
    </source>
</evidence>
<reference evidence="14" key="2">
    <citation type="journal article" date="2021" name="PeerJ">
        <title>Extensive microbial diversity within the chicken gut microbiome revealed by metagenomics and culture.</title>
        <authorList>
            <person name="Gilroy R."/>
            <person name="Ravi A."/>
            <person name="Getino M."/>
            <person name="Pursley I."/>
            <person name="Horton D.L."/>
            <person name="Alikhan N.F."/>
            <person name="Baker D."/>
            <person name="Gharbi K."/>
            <person name="Hall N."/>
            <person name="Watson M."/>
            <person name="Adriaenssens E.M."/>
            <person name="Foster-Nyarko E."/>
            <person name="Jarju S."/>
            <person name="Secka A."/>
            <person name="Antonio M."/>
            <person name="Oren A."/>
            <person name="Chaudhuri R.R."/>
            <person name="La Ragione R."/>
            <person name="Hildebrand F."/>
            <person name="Pallen M.J."/>
        </authorList>
    </citation>
    <scope>NUCLEOTIDE SEQUENCE</scope>
    <source>
        <strain evidence="14">17113</strain>
    </source>
</reference>
<keyword evidence="8" id="KW-0479">Metal-binding</keyword>
<dbReference type="PANTHER" id="PTHR43322:SF5">
    <property type="entry name" value="1-DEOXY-D-XYLULOSE-5-PHOSPHATE SYNTHASE, CHLOROPLASTIC"/>
    <property type="match status" value="1"/>
</dbReference>
<dbReference type="InterPro" id="IPR020826">
    <property type="entry name" value="Transketolase_BS"/>
</dbReference>
<evidence type="ECO:0000259" key="13">
    <source>
        <dbReference type="SMART" id="SM00861"/>
    </source>
</evidence>
<comment type="cofactor">
    <cofactor evidence="2">
        <name>thiamine diphosphate</name>
        <dbReference type="ChEBI" id="CHEBI:58937"/>
    </cofactor>
</comment>
<evidence type="ECO:0000256" key="10">
    <source>
        <dbReference type="ARBA" id="ARBA00022977"/>
    </source>
</evidence>
<dbReference type="Gene3D" id="3.40.50.920">
    <property type="match status" value="1"/>
</dbReference>
<dbReference type="Gene3D" id="3.40.50.970">
    <property type="match status" value="2"/>
</dbReference>
<keyword evidence="9" id="KW-0460">Magnesium</keyword>
<comment type="similarity">
    <text evidence="4">Belongs to the transketolase family. DXPS subfamily.</text>
</comment>
<dbReference type="GO" id="GO:0046872">
    <property type="term" value="F:metal ion binding"/>
    <property type="evidence" value="ECO:0007669"/>
    <property type="project" value="UniProtKB-KW"/>
</dbReference>
<dbReference type="NCBIfam" id="TIGR00204">
    <property type="entry name" value="dxs"/>
    <property type="match status" value="1"/>
</dbReference>
<dbReference type="InterPro" id="IPR029061">
    <property type="entry name" value="THDP-binding"/>
</dbReference>
<keyword evidence="7 14" id="KW-0808">Transferase</keyword>
<dbReference type="InterPro" id="IPR005477">
    <property type="entry name" value="Dxylulose-5-P_synthase"/>
</dbReference>
<dbReference type="PANTHER" id="PTHR43322">
    <property type="entry name" value="1-D-DEOXYXYLULOSE 5-PHOSPHATE SYNTHASE-RELATED"/>
    <property type="match status" value="1"/>
</dbReference>
<comment type="subunit">
    <text evidence="5">Homodimer.</text>
</comment>
<dbReference type="GO" id="GO:0005829">
    <property type="term" value="C:cytosol"/>
    <property type="evidence" value="ECO:0007669"/>
    <property type="project" value="TreeGrafter"/>
</dbReference>
<evidence type="ECO:0000256" key="5">
    <source>
        <dbReference type="ARBA" id="ARBA00011738"/>
    </source>
</evidence>
<protein>
    <recommendedName>
        <fullName evidence="6">1-deoxy-D-xylulose-5-phosphate synthase</fullName>
        <ecNumber evidence="6">2.2.1.7</ecNumber>
    </recommendedName>
</protein>
<comment type="pathway">
    <text evidence="3">Metabolic intermediate biosynthesis; 1-deoxy-D-xylulose 5-phosphate biosynthesis; 1-deoxy-D-xylulose 5-phosphate from D-glyceraldehyde 3-phosphate and pyruvate: step 1/1.</text>
</comment>
<keyword evidence="10" id="KW-0784">Thiamine biosynthesis</keyword>
<feature type="domain" description="Transketolase-like pyrimidine-binding" evidence="13">
    <location>
        <begin position="326"/>
        <end position="490"/>
    </location>
</feature>
<evidence type="ECO:0000313" key="15">
    <source>
        <dbReference type="Proteomes" id="UP000823634"/>
    </source>
</evidence>